<sequence length="286" mass="31176">MVLPVDNRTEAQKLRSLVENGVAKRFDLRAWSDKGCAQATAVERLEVLLEQVRPDVAKLIVLEELEGTSEEDSDALVYGEIDMHDFMTELLDKYGGTSAEGGGGGDGTGRCFVDLGSGTGKAVMAAGLCRHFSHVWGIELLPCTSAIAELLIEDYVRDVLPGARPASNPLLSCAVERGDFFQPEVSSRWTRADFVFCNCVTWDQDTVDALSAAAERMRPGAIFVTVLCPLSSDKFELVDEAELKFSWGFVEALVHRRMTDDAAALGAMLGDSMSRMRGDDDMEHDG</sequence>
<dbReference type="GO" id="GO:0140956">
    <property type="term" value="F:histone H3K79 trimethyltransferase activity"/>
    <property type="evidence" value="ECO:0007669"/>
    <property type="project" value="UniProtKB-EC"/>
</dbReference>
<dbReference type="AlphaFoldDB" id="C1DYV1"/>
<dbReference type="GO" id="GO:0051726">
    <property type="term" value="P:regulation of cell cycle"/>
    <property type="evidence" value="ECO:0007669"/>
    <property type="project" value="InterPro"/>
</dbReference>
<dbReference type="Gene3D" id="3.40.50.150">
    <property type="entry name" value="Vaccinia Virus protein VP39"/>
    <property type="match status" value="1"/>
</dbReference>
<keyword evidence="8" id="KW-1185">Reference proteome</keyword>
<evidence type="ECO:0000256" key="5">
    <source>
        <dbReference type="ARBA" id="ARBA00047770"/>
    </source>
</evidence>
<evidence type="ECO:0000259" key="6">
    <source>
        <dbReference type="Pfam" id="PF08123"/>
    </source>
</evidence>
<keyword evidence="3" id="KW-0156">Chromatin regulator</keyword>
<organism evidence="7 8">
    <name type="scientific">Micromonas commoda (strain RCC299 / NOUM17 / CCMP2709)</name>
    <name type="common">Picoplanktonic green alga</name>
    <dbReference type="NCBI Taxonomy" id="296587"/>
    <lineage>
        <taxon>Eukaryota</taxon>
        <taxon>Viridiplantae</taxon>
        <taxon>Chlorophyta</taxon>
        <taxon>Mamiellophyceae</taxon>
        <taxon>Mamiellales</taxon>
        <taxon>Mamiellaceae</taxon>
        <taxon>Micromonas</taxon>
    </lineage>
</organism>
<accession>C1DYV1</accession>
<evidence type="ECO:0000313" key="7">
    <source>
        <dbReference type="EMBL" id="ACO61493.1"/>
    </source>
</evidence>
<protein>
    <recommendedName>
        <fullName evidence="2">Histone-lysine N-methyltransferase, H3 lysine-79 specific</fullName>
        <ecNumber evidence="1">2.1.1.360</ecNumber>
    </recommendedName>
    <alternativeName>
        <fullName evidence="4">Histone H3-K79 methyltransferase</fullName>
    </alternativeName>
</protein>
<evidence type="ECO:0000313" key="8">
    <source>
        <dbReference type="Proteomes" id="UP000002009"/>
    </source>
</evidence>
<evidence type="ECO:0000256" key="2">
    <source>
        <dbReference type="ARBA" id="ARBA00020987"/>
    </source>
</evidence>
<evidence type="ECO:0000256" key="4">
    <source>
        <dbReference type="ARBA" id="ARBA00029821"/>
    </source>
</evidence>
<dbReference type="RefSeq" id="XP_002500235.1">
    <property type="nucleotide sequence ID" value="XM_002500189.1"/>
</dbReference>
<dbReference type="GeneID" id="8240944"/>
<dbReference type="STRING" id="296587.C1DYV1"/>
<dbReference type="OrthoDB" id="496746at2759"/>
<proteinExistence type="predicted"/>
<dbReference type="KEGG" id="mis:MICPUN_55817"/>
<dbReference type="EC" id="2.1.1.360" evidence="1"/>
<evidence type="ECO:0000256" key="3">
    <source>
        <dbReference type="ARBA" id="ARBA00022853"/>
    </source>
</evidence>
<dbReference type="CDD" id="cd02440">
    <property type="entry name" value="AdoMet_MTases"/>
    <property type="match status" value="1"/>
</dbReference>
<dbReference type="InterPro" id="IPR030445">
    <property type="entry name" value="H3-K79_meTrfase"/>
</dbReference>
<name>C1DYV1_MICCC</name>
<dbReference type="SUPFAM" id="SSF53335">
    <property type="entry name" value="S-adenosyl-L-methionine-dependent methyltransferases"/>
    <property type="match status" value="1"/>
</dbReference>
<dbReference type="eggNOG" id="ENOG502S1KF">
    <property type="taxonomic scope" value="Eukaryota"/>
</dbReference>
<gene>
    <name evidence="7" type="ORF">MICPUN_55817</name>
</gene>
<feature type="domain" description="DOT1" evidence="6">
    <location>
        <begin position="76"/>
        <end position="226"/>
    </location>
</feature>
<dbReference type="EMBL" id="CP001323">
    <property type="protein sequence ID" value="ACO61493.1"/>
    <property type="molecule type" value="Genomic_DNA"/>
</dbReference>
<dbReference type="Proteomes" id="UP000002009">
    <property type="component" value="Chromosome 2"/>
</dbReference>
<dbReference type="InterPro" id="IPR025789">
    <property type="entry name" value="DOT1_dom"/>
</dbReference>
<reference evidence="7 8" key="1">
    <citation type="journal article" date="2009" name="Science">
        <title>Green evolution and dynamic adaptations revealed by genomes of the marine picoeukaryotes Micromonas.</title>
        <authorList>
            <person name="Worden A.Z."/>
            <person name="Lee J.H."/>
            <person name="Mock T."/>
            <person name="Rouze P."/>
            <person name="Simmons M.P."/>
            <person name="Aerts A.L."/>
            <person name="Allen A.E."/>
            <person name="Cuvelier M.L."/>
            <person name="Derelle E."/>
            <person name="Everett M.V."/>
            <person name="Foulon E."/>
            <person name="Grimwood J."/>
            <person name="Gundlach H."/>
            <person name="Henrissat B."/>
            <person name="Napoli C."/>
            <person name="McDonald S.M."/>
            <person name="Parker M.S."/>
            <person name="Rombauts S."/>
            <person name="Salamov A."/>
            <person name="Von Dassow P."/>
            <person name="Badger J.H."/>
            <person name="Coutinho P.M."/>
            <person name="Demir E."/>
            <person name="Dubchak I."/>
            <person name="Gentemann C."/>
            <person name="Eikrem W."/>
            <person name="Gready J.E."/>
            <person name="John U."/>
            <person name="Lanier W."/>
            <person name="Lindquist E.A."/>
            <person name="Lucas S."/>
            <person name="Mayer K.F."/>
            <person name="Moreau H."/>
            <person name="Not F."/>
            <person name="Otillar R."/>
            <person name="Panaud O."/>
            <person name="Pangilinan J."/>
            <person name="Paulsen I."/>
            <person name="Piegu B."/>
            <person name="Poliakov A."/>
            <person name="Robbens S."/>
            <person name="Schmutz J."/>
            <person name="Toulza E."/>
            <person name="Wyss T."/>
            <person name="Zelensky A."/>
            <person name="Zhou K."/>
            <person name="Armbrust E.V."/>
            <person name="Bhattacharya D."/>
            <person name="Goodenough U.W."/>
            <person name="Van de Peer Y."/>
            <person name="Grigoriev I.V."/>
        </authorList>
    </citation>
    <scope>NUCLEOTIDE SEQUENCE [LARGE SCALE GENOMIC DNA]</scope>
    <source>
        <strain evidence="8">RCC299 / NOUM17</strain>
    </source>
</reference>
<dbReference type="InterPro" id="IPR029063">
    <property type="entry name" value="SAM-dependent_MTases_sf"/>
</dbReference>
<dbReference type="Pfam" id="PF08123">
    <property type="entry name" value="DOT1"/>
    <property type="match status" value="1"/>
</dbReference>
<evidence type="ECO:0000256" key="1">
    <source>
        <dbReference type="ARBA" id="ARBA00012190"/>
    </source>
</evidence>
<dbReference type="OMA" id="CNCVTWD"/>
<dbReference type="PANTHER" id="PTHR21451:SF19">
    <property type="entry name" value="ACTIVATED IN BLOCKED UNFOLDED PROTEIN RESPONSE"/>
    <property type="match status" value="1"/>
</dbReference>
<dbReference type="PANTHER" id="PTHR21451">
    <property type="entry name" value="HISTONE H3 METHYLTRANSFERASE"/>
    <property type="match status" value="1"/>
</dbReference>
<dbReference type="InParanoid" id="C1DYV1"/>
<comment type="catalytic activity">
    <reaction evidence="5">
        <text>L-lysyl(79)-[histone H3] + 3 S-adenosyl-L-methionine = N(6),N(6),N(6)-trimethyl-L-lysyl(79)-[histone H3] + 3 S-adenosyl-L-homocysteine + 3 H(+)</text>
        <dbReference type="Rhea" id="RHEA:60328"/>
        <dbReference type="Rhea" id="RHEA-COMP:15549"/>
        <dbReference type="Rhea" id="RHEA-COMP:15552"/>
        <dbReference type="ChEBI" id="CHEBI:15378"/>
        <dbReference type="ChEBI" id="CHEBI:29969"/>
        <dbReference type="ChEBI" id="CHEBI:57856"/>
        <dbReference type="ChEBI" id="CHEBI:59789"/>
        <dbReference type="ChEBI" id="CHEBI:61961"/>
        <dbReference type="EC" id="2.1.1.360"/>
    </reaction>
</comment>